<dbReference type="Proteomes" id="UP000663854">
    <property type="component" value="Unassembled WGS sequence"/>
</dbReference>
<gene>
    <name evidence="3" type="ORF">JXQ802_LOCUS46510</name>
    <name evidence="2" type="ORF">PYM288_LOCUS30744</name>
</gene>
<comment type="caution">
    <text evidence="2">The sequence shown here is derived from an EMBL/GenBank/DDBJ whole genome shotgun (WGS) entry which is preliminary data.</text>
</comment>
<accession>A0A815EY11</accession>
<evidence type="ECO:0000313" key="5">
    <source>
        <dbReference type="Proteomes" id="UP000663870"/>
    </source>
</evidence>
<evidence type="ECO:0000313" key="4">
    <source>
        <dbReference type="Proteomes" id="UP000663854"/>
    </source>
</evidence>
<feature type="region of interest" description="Disordered" evidence="1">
    <location>
        <begin position="98"/>
        <end position="148"/>
    </location>
</feature>
<protein>
    <submittedName>
        <fullName evidence="2">Uncharacterized protein</fullName>
    </submittedName>
</protein>
<evidence type="ECO:0000313" key="2">
    <source>
        <dbReference type="EMBL" id="CAF1317602.1"/>
    </source>
</evidence>
<dbReference type="AlphaFoldDB" id="A0A815EY11"/>
<dbReference type="EMBL" id="CAJNOL010004230">
    <property type="protein sequence ID" value="CAF1583772.1"/>
    <property type="molecule type" value="Genomic_DNA"/>
</dbReference>
<sequence length="148" mass="16921">MDSDLRIDLERSFYLFVKAANNVLSSRNFQPPQVLFALNTVIRRIVEQLIGLIRSDFIPAVNNMIPLTRNIDLLTITRVHKQNRALVEKNPEQLNQLIKIASNERNGKSRNPNSSIPTSTKKRKGIHITSTSHGIKRPRALDLEQEDE</sequence>
<name>A0A815EY11_9BILA</name>
<proteinExistence type="predicted"/>
<dbReference type="Proteomes" id="UP000663870">
    <property type="component" value="Unassembled WGS sequence"/>
</dbReference>
<evidence type="ECO:0000256" key="1">
    <source>
        <dbReference type="SAM" id="MobiDB-lite"/>
    </source>
</evidence>
<organism evidence="2 4">
    <name type="scientific">Rotaria sordida</name>
    <dbReference type="NCBI Taxonomy" id="392033"/>
    <lineage>
        <taxon>Eukaryota</taxon>
        <taxon>Metazoa</taxon>
        <taxon>Spiralia</taxon>
        <taxon>Gnathifera</taxon>
        <taxon>Rotifera</taxon>
        <taxon>Eurotatoria</taxon>
        <taxon>Bdelloidea</taxon>
        <taxon>Philodinida</taxon>
        <taxon>Philodinidae</taxon>
        <taxon>Rotaria</taxon>
    </lineage>
</organism>
<feature type="compositionally biased region" description="Polar residues" evidence="1">
    <location>
        <begin position="109"/>
        <end position="119"/>
    </location>
</feature>
<keyword evidence="5" id="KW-1185">Reference proteome</keyword>
<dbReference type="EMBL" id="CAJNOH010002952">
    <property type="protein sequence ID" value="CAF1317602.1"/>
    <property type="molecule type" value="Genomic_DNA"/>
</dbReference>
<reference evidence="2" key="1">
    <citation type="submission" date="2021-02" db="EMBL/GenBank/DDBJ databases">
        <authorList>
            <person name="Nowell W R."/>
        </authorList>
    </citation>
    <scope>NUCLEOTIDE SEQUENCE</scope>
</reference>
<evidence type="ECO:0000313" key="3">
    <source>
        <dbReference type="EMBL" id="CAF1583772.1"/>
    </source>
</evidence>